<dbReference type="EMBL" id="SNVI01000005">
    <property type="protein sequence ID" value="TFE37549.1"/>
    <property type="molecule type" value="Genomic_DNA"/>
</dbReference>
<proteinExistence type="predicted"/>
<evidence type="ECO:0000256" key="1">
    <source>
        <dbReference type="ARBA" id="ARBA00023002"/>
    </source>
</evidence>
<accession>A0A4Y8MJC8</accession>
<evidence type="ECO:0000259" key="3">
    <source>
        <dbReference type="Pfam" id="PF02826"/>
    </source>
</evidence>
<evidence type="ECO:0000313" key="4">
    <source>
        <dbReference type="EMBL" id="TFE37549.1"/>
    </source>
</evidence>
<sequence length="308" mass="33609">MTFLFKSEARRGEVWRMRLQKEFPNLDFRIWPDVGDPLKVKYVACWVPPADLCQEFPKLELVFSVGAGVDQIDLSALPSGVKLLRMTEPGLAAGMSEYGTLAVLAAHRNLPAYLELQRTRAWKQLPAVAANDRSVGVMGLGVLGAGLLDSLKPFGFRLHGWSRSPKVIDGVTTFAGPDELVQFLSRIDILVCLLPLTDETRGILNSTIFNALPNNACLINVGRGGHLIEKDLLDALASNKLCCAILDVANTEPLPVDHPFWTHPKVVLTPHVASVTDAEGGAEFVVTNLRRHLANEPLTGVVDASRGY</sequence>
<organism evidence="4 5">
    <name type="scientific">Paraburkholderia dipogonis</name>
    <dbReference type="NCBI Taxonomy" id="1211383"/>
    <lineage>
        <taxon>Bacteria</taxon>
        <taxon>Pseudomonadati</taxon>
        <taxon>Pseudomonadota</taxon>
        <taxon>Betaproteobacteria</taxon>
        <taxon>Burkholderiales</taxon>
        <taxon>Burkholderiaceae</taxon>
        <taxon>Paraburkholderia</taxon>
    </lineage>
</organism>
<evidence type="ECO:0000256" key="2">
    <source>
        <dbReference type="ARBA" id="ARBA00023027"/>
    </source>
</evidence>
<dbReference type="AlphaFoldDB" id="A0A4Y8MJC8"/>
<dbReference type="Proteomes" id="UP000297385">
    <property type="component" value="Unassembled WGS sequence"/>
</dbReference>
<dbReference type="SUPFAM" id="SSF51735">
    <property type="entry name" value="NAD(P)-binding Rossmann-fold domains"/>
    <property type="match status" value="1"/>
</dbReference>
<dbReference type="Gene3D" id="3.40.50.720">
    <property type="entry name" value="NAD(P)-binding Rossmann-like Domain"/>
    <property type="match status" value="2"/>
</dbReference>
<dbReference type="GO" id="GO:0051287">
    <property type="term" value="F:NAD binding"/>
    <property type="evidence" value="ECO:0007669"/>
    <property type="project" value="InterPro"/>
</dbReference>
<evidence type="ECO:0000313" key="5">
    <source>
        <dbReference type="Proteomes" id="UP000297385"/>
    </source>
</evidence>
<dbReference type="InterPro" id="IPR036291">
    <property type="entry name" value="NAD(P)-bd_dom_sf"/>
</dbReference>
<dbReference type="RefSeq" id="WP_134466075.1">
    <property type="nucleotide sequence ID" value="NZ_JBHMFL010000057.1"/>
</dbReference>
<dbReference type="PANTHER" id="PTHR43333:SF1">
    <property type="entry name" value="D-ISOMER SPECIFIC 2-HYDROXYACID DEHYDROGENASE NAD-BINDING DOMAIN-CONTAINING PROTEIN"/>
    <property type="match status" value="1"/>
</dbReference>
<comment type="caution">
    <text evidence="4">The sequence shown here is derived from an EMBL/GenBank/DDBJ whole genome shotgun (WGS) entry which is preliminary data.</text>
</comment>
<protein>
    <submittedName>
        <fullName evidence="4">Glyoxylate/hydroxypyruvate reductase A</fullName>
    </submittedName>
</protein>
<name>A0A4Y8MJC8_9BURK</name>
<dbReference type="Pfam" id="PF02826">
    <property type="entry name" value="2-Hacid_dh_C"/>
    <property type="match status" value="1"/>
</dbReference>
<dbReference type="GeneID" id="97303812"/>
<dbReference type="InterPro" id="IPR006140">
    <property type="entry name" value="D-isomer_DH_NAD-bd"/>
</dbReference>
<dbReference type="PANTHER" id="PTHR43333">
    <property type="entry name" value="2-HACID_DH_C DOMAIN-CONTAINING PROTEIN"/>
    <property type="match status" value="1"/>
</dbReference>
<keyword evidence="1" id="KW-0560">Oxidoreductase</keyword>
<feature type="domain" description="D-isomer specific 2-hydroxyacid dehydrogenase NAD-binding" evidence="3">
    <location>
        <begin position="102"/>
        <end position="273"/>
    </location>
</feature>
<keyword evidence="2" id="KW-0520">NAD</keyword>
<reference evidence="4 5" key="1">
    <citation type="submission" date="2019-03" db="EMBL/GenBank/DDBJ databases">
        <title>Complete Genome Sequence of Paraburkholderia dipogonis ICMP 19430T, a Nitrogen-fixing Symbiont of the South African Invasive Legume Dipogon lignosus in New Zealand.</title>
        <authorList>
            <person name="De Meyer S.E."/>
        </authorList>
    </citation>
    <scope>NUCLEOTIDE SEQUENCE [LARGE SCALE GENOMIC DNA]</scope>
    <source>
        <strain evidence="4 5">ICMP 19430</strain>
    </source>
</reference>
<dbReference type="CDD" id="cd12164">
    <property type="entry name" value="GDH_like_2"/>
    <property type="match status" value="1"/>
</dbReference>
<gene>
    <name evidence="4" type="ORF">E2553_39675</name>
</gene>
<keyword evidence="4" id="KW-0670">Pyruvate</keyword>
<dbReference type="GO" id="GO:0016491">
    <property type="term" value="F:oxidoreductase activity"/>
    <property type="evidence" value="ECO:0007669"/>
    <property type="project" value="UniProtKB-KW"/>
</dbReference>